<dbReference type="GO" id="GO:0016020">
    <property type="term" value="C:membrane"/>
    <property type="evidence" value="ECO:0007669"/>
    <property type="project" value="UniProtKB-SubCell"/>
</dbReference>
<evidence type="ECO:0000256" key="4">
    <source>
        <dbReference type="ARBA" id="ARBA00023136"/>
    </source>
</evidence>
<keyword evidence="3 6" id="KW-1133">Transmembrane helix</keyword>
<keyword evidence="9" id="KW-1185">Reference proteome</keyword>
<proteinExistence type="predicted"/>
<evidence type="ECO:0000256" key="2">
    <source>
        <dbReference type="ARBA" id="ARBA00022692"/>
    </source>
</evidence>
<feature type="non-terminal residue" evidence="8">
    <location>
        <position position="356"/>
    </location>
</feature>
<dbReference type="CDD" id="cd12910">
    <property type="entry name" value="SPRY_SSH4_like"/>
    <property type="match status" value="1"/>
</dbReference>
<dbReference type="PANTHER" id="PTHR12864">
    <property type="entry name" value="RAN BINDING PROTEIN 9-RELATED"/>
    <property type="match status" value="1"/>
</dbReference>
<keyword evidence="4 6" id="KW-0472">Membrane</keyword>
<evidence type="ECO:0000256" key="5">
    <source>
        <dbReference type="SAM" id="MobiDB-lite"/>
    </source>
</evidence>
<feature type="domain" description="B30.2/SPRY" evidence="7">
    <location>
        <begin position="105"/>
        <end position="290"/>
    </location>
</feature>
<name>A0A067U128_GALM3</name>
<evidence type="ECO:0000313" key="9">
    <source>
        <dbReference type="Proteomes" id="UP000027222"/>
    </source>
</evidence>
<dbReference type="Pfam" id="PF00622">
    <property type="entry name" value="SPRY"/>
    <property type="match status" value="1"/>
</dbReference>
<feature type="region of interest" description="Disordered" evidence="5">
    <location>
        <begin position="326"/>
        <end position="356"/>
    </location>
</feature>
<gene>
    <name evidence="8" type="ORF">GALMADRAFT_52448</name>
</gene>
<dbReference type="EMBL" id="KL142367">
    <property type="protein sequence ID" value="KDR85048.1"/>
    <property type="molecule type" value="Genomic_DNA"/>
</dbReference>
<keyword evidence="2 6" id="KW-0812">Transmembrane</keyword>
<dbReference type="PROSITE" id="PS50188">
    <property type="entry name" value="B302_SPRY"/>
    <property type="match status" value="1"/>
</dbReference>
<dbReference type="Gene3D" id="2.60.120.920">
    <property type="match status" value="1"/>
</dbReference>
<protein>
    <recommendedName>
        <fullName evidence="7">B30.2/SPRY domain-containing protein</fullName>
    </recommendedName>
</protein>
<dbReference type="InterPro" id="IPR003877">
    <property type="entry name" value="SPRY_dom"/>
</dbReference>
<feature type="compositionally biased region" description="Low complexity" evidence="5">
    <location>
        <begin position="336"/>
        <end position="350"/>
    </location>
</feature>
<dbReference type="InterPro" id="IPR001870">
    <property type="entry name" value="B30.2/SPRY"/>
</dbReference>
<evidence type="ECO:0000256" key="1">
    <source>
        <dbReference type="ARBA" id="ARBA00004167"/>
    </source>
</evidence>
<evidence type="ECO:0000259" key="7">
    <source>
        <dbReference type="PROSITE" id="PS50188"/>
    </source>
</evidence>
<dbReference type="InterPro" id="IPR050618">
    <property type="entry name" value="Ubq-SigPath_Reg"/>
</dbReference>
<dbReference type="AlphaFoldDB" id="A0A067U128"/>
<reference evidence="9" key="1">
    <citation type="journal article" date="2014" name="Proc. Natl. Acad. Sci. U.S.A.">
        <title>Extensive sampling of basidiomycete genomes demonstrates inadequacy of the white-rot/brown-rot paradigm for wood decay fungi.</title>
        <authorList>
            <person name="Riley R."/>
            <person name="Salamov A.A."/>
            <person name="Brown D.W."/>
            <person name="Nagy L.G."/>
            <person name="Floudas D."/>
            <person name="Held B.W."/>
            <person name="Levasseur A."/>
            <person name="Lombard V."/>
            <person name="Morin E."/>
            <person name="Otillar R."/>
            <person name="Lindquist E.A."/>
            <person name="Sun H."/>
            <person name="LaButti K.M."/>
            <person name="Schmutz J."/>
            <person name="Jabbour D."/>
            <person name="Luo H."/>
            <person name="Baker S.E."/>
            <person name="Pisabarro A.G."/>
            <person name="Walton J.D."/>
            <person name="Blanchette R.A."/>
            <person name="Henrissat B."/>
            <person name="Martin F."/>
            <person name="Cullen D."/>
            <person name="Hibbett D.S."/>
            <person name="Grigoriev I.V."/>
        </authorList>
    </citation>
    <scope>NUCLEOTIDE SEQUENCE [LARGE SCALE GENOMIC DNA]</scope>
    <source>
        <strain evidence="9">CBS 339.88</strain>
    </source>
</reference>
<dbReference type="OrthoDB" id="258495at2759"/>
<organism evidence="8 9">
    <name type="scientific">Galerina marginata (strain CBS 339.88)</name>
    <dbReference type="NCBI Taxonomy" id="685588"/>
    <lineage>
        <taxon>Eukaryota</taxon>
        <taxon>Fungi</taxon>
        <taxon>Dikarya</taxon>
        <taxon>Basidiomycota</taxon>
        <taxon>Agaricomycotina</taxon>
        <taxon>Agaricomycetes</taxon>
        <taxon>Agaricomycetidae</taxon>
        <taxon>Agaricales</taxon>
        <taxon>Agaricineae</taxon>
        <taxon>Strophariaceae</taxon>
        <taxon>Galerina</taxon>
    </lineage>
</organism>
<dbReference type="InterPro" id="IPR013320">
    <property type="entry name" value="ConA-like_dom_sf"/>
</dbReference>
<dbReference type="InterPro" id="IPR035780">
    <property type="entry name" value="SPRY_Ssh4-like"/>
</dbReference>
<sequence>MSAAEPHPPPAQSDALLVLLPLLIVLSTFLFILLSFLICALIIRRRRGIILRDNDGPVDMSREDLIEGEGGFDNLESRWLDTAEDHVKRAYLRAKEYQMQYPPNSLPTDITLSQFLSIQEKGVSAWCFEPDYETVNSLLVHARTEITFLPDPASSSCVQSNLPLPKLNEVYYWEVKMFDLPVSTTVSVGLATKPYPPFRLPGLNRHSVAYHSNGEKSHNYPFTATPFGPLLKEGDVLGVGYRPRTGTVFYTRNGRKTEDAFVGLSRWNLFPTIGADGPCSVHVNLGQAGFVFIEANVKKWGLAPSVGTLAPPPAYGSERGSILLDVGGRIRTNPDGTPSSTPGASSSPSSPHRHRS</sequence>
<evidence type="ECO:0000313" key="8">
    <source>
        <dbReference type="EMBL" id="KDR85048.1"/>
    </source>
</evidence>
<feature type="transmembrane region" description="Helical" evidence="6">
    <location>
        <begin position="15"/>
        <end position="43"/>
    </location>
</feature>
<accession>A0A067U128</accession>
<comment type="subcellular location">
    <subcellularLocation>
        <location evidence="1">Membrane</location>
        <topology evidence="1">Single-pass membrane protein</topology>
    </subcellularLocation>
</comment>
<dbReference type="HOGENOM" id="CLU_016552_2_0_1"/>
<dbReference type="STRING" id="685588.A0A067U128"/>
<evidence type="ECO:0000256" key="6">
    <source>
        <dbReference type="SAM" id="Phobius"/>
    </source>
</evidence>
<dbReference type="SUPFAM" id="SSF49899">
    <property type="entry name" value="Concanavalin A-like lectins/glucanases"/>
    <property type="match status" value="1"/>
</dbReference>
<dbReference type="InterPro" id="IPR043136">
    <property type="entry name" value="B30.2/SPRY_sf"/>
</dbReference>
<dbReference type="Proteomes" id="UP000027222">
    <property type="component" value="Unassembled WGS sequence"/>
</dbReference>
<dbReference type="SMART" id="SM00449">
    <property type="entry name" value="SPRY"/>
    <property type="match status" value="1"/>
</dbReference>
<evidence type="ECO:0000256" key="3">
    <source>
        <dbReference type="ARBA" id="ARBA00022989"/>
    </source>
</evidence>